<proteinExistence type="predicted"/>
<dbReference type="InterPro" id="IPR009384">
    <property type="entry name" value="SwrD-like"/>
</dbReference>
<dbReference type="OrthoDB" id="9799862at2"/>
<dbReference type="PANTHER" id="PTHR39185">
    <property type="entry name" value="SWARMING MOTILITY PROTEIN SWRD"/>
    <property type="match status" value="1"/>
</dbReference>
<dbReference type="Pfam" id="PF06289">
    <property type="entry name" value="FlbD"/>
    <property type="match status" value="1"/>
</dbReference>
<sequence length="74" mass="8270">MISVTKLNGAQMWLNAIMIETVEETPDTYVTLVTGKRIIVLEKAAEIIAMINEYYSEIGIHAATIKVQQTEELS</sequence>
<reference evidence="1 2" key="1">
    <citation type="submission" date="2019-08" db="EMBL/GenBank/DDBJ databases">
        <title>Genome sequencing of Paenibacillus faecis DSM 23593(T).</title>
        <authorList>
            <person name="Kook J.-K."/>
            <person name="Park S.-N."/>
            <person name="Lim Y.K."/>
        </authorList>
    </citation>
    <scope>NUCLEOTIDE SEQUENCE [LARGE SCALE GENOMIC DNA]</scope>
    <source>
        <strain evidence="1 2">DSM 23593</strain>
    </source>
</reference>
<evidence type="ECO:0000313" key="1">
    <source>
        <dbReference type="EMBL" id="TYA14349.1"/>
    </source>
</evidence>
<comment type="caution">
    <text evidence="1">The sequence shown here is derived from an EMBL/GenBank/DDBJ whole genome shotgun (WGS) entry which is preliminary data.</text>
</comment>
<gene>
    <name evidence="1" type="ORF">FRY98_01265</name>
</gene>
<dbReference type="Proteomes" id="UP000325218">
    <property type="component" value="Unassembled WGS sequence"/>
</dbReference>
<dbReference type="RefSeq" id="WP_148449836.1">
    <property type="nucleotide sequence ID" value="NZ_BORZ01000002.1"/>
</dbReference>
<keyword evidence="1" id="KW-0966">Cell projection</keyword>
<organism evidence="1 2">
    <name type="scientific">Paenibacillus faecis</name>
    <dbReference type="NCBI Taxonomy" id="862114"/>
    <lineage>
        <taxon>Bacteria</taxon>
        <taxon>Bacillati</taxon>
        <taxon>Bacillota</taxon>
        <taxon>Bacilli</taxon>
        <taxon>Bacillales</taxon>
        <taxon>Paenibacillaceae</taxon>
        <taxon>Paenibacillus</taxon>
    </lineage>
</organism>
<keyword evidence="1" id="KW-0282">Flagellum</keyword>
<keyword evidence="1" id="KW-0969">Cilium</keyword>
<dbReference type="EMBL" id="VSDO01000001">
    <property type="protein sequence ID" value="TYA14349.1"/>
    <property type="molecule type" value="Genomic_DNA"/>
</dbReference>
<dbReference type="PANTHER" id="PTHR39185:SF1">
    <property type="entry name" value="SWARMING MOTILITY PROTEIN SWRD"/>
    <property type="match status" value="1"/>
</dbReference>
<protein>
    <submittedName>
        <fullName evidence="1">Flagellar FlbD family protein</fullName>
    </submittedName>
</protein>
<dbReference type="AlphaFoldDB" id="A0A5D0CWK7"/>
<accession>A0A5D0CWK7</accession>
<keyword evidence="2" id="KW-1185">Reference proteome</keyword>
<evidence type="ECO:0000313" key="2">
    <source>
        <dbReference type="Proteomes" id="UP000325218"/>
    </source>
</evidence>
<name>A0A5D0CWK7_9BACL</name>